<comment type="caution">
    <text evidence="1">The sequence shown here is derived from an EMBL/GenBank/DDBJ whole genome shotgun (WGS) entry which is preliminary data.</text>
</comment>
<reference evidence="2" key="1">
    <citation type="journal article" date="2019" name="Int. J. Syst. Evol. Microbiol.">
        <title>The Global Catalogue of Microorganisms (GCM) 10K type strain sequencing project: providing services to taxonomists for standard genome sequencing and annotation.</title>
        <authorList>
            <consortium name="The Broad Institute Genomics Platform"/>
            <consortium name="The Broad Institute Genome Sequencing Center for Infectious Disease"/>
            <person name="Wu L."/>
            <person name="Ma J."/>
        </authorList>
    </citation>
    <scope>NUCLEOTIDE SEQUENCE [LARGE SCALE GENOMIC DNA]</scope>
    <source>
        <strain evidence="2">CCM 8932</strain>
    </source>
</reference>
<dbReference type="EMBL" id="JBHSSD010000017">
    <property type="protein sequence ID" value="MFC6163975.1"/>
    <property type="molecule type" value="Genomic_DNA"/>
</dbReference>
<gene>
    <name evidence="1" type="ORF">ACFP3T_04710</name>
</gene>
<dbReference type="Proteomes" id="UP001596253">
    <property type="component" value="Unassembled WGS sequence"/>
</dbReference>
<accession>A0ABW1R6C7</accession>
<evidence type="ECO:0000313" key="2">
    <source>
        <dbReference type="Proteomes" id="UP001596253"/>
    </source>
</evidence>
<organism evidence="1 2">
    <name type="scientific">Lactiplantibacillus dongliensis</name>
    <dbReference type="NCBI Taxonomy" id="2559919"/>
    <lineage>
        <taxon>Bacteria</taxon>
        <taxon>Bacillati</taxon>
        <taxon>Bacillota</taxon>
        <taxon>Bacilli</taxon>
        <taxon>Lactobacillales</taxon>
        <taxon>Lactobacillaceae</taxon>
        <taxon>Lactiplantibacillus</taxon>
    </lineage>
</organism>
<dbReference type="RefSeq" id="WP_171001072.1">
    <property type="nucleotide sequence ID" value="NZ_BJDK01000021.1"/>
</dbReference>
<proteinExistence type="predicted"/>
<keyword evidence="2" id="KW-1185">Reference proteome</keyword>
<evidence type="ECO:0000313" key="1">
    <source>
        <dbReference type="EMBL" id="MFC6163975.1"/>
    </source>
</evidence>
<name>A0ABW1R6C7_9LACO</name>
<sequence>MLIGTSWIKKPLWLAQNRLERGGRVWKPSAVFLQAGGYLSRKITD</sequence>
<protein>
    <submittedName>
        <fullName evidence="1">Uncharacterized protein</fullName>
    </submittedName>
</protein>